<dbReference type="NCBIfam" id="TIGR02232">
    <property type="entry name" value="myxo_disulf_rpt"/>
    <property type="match status" value="1"/>
</dbReference>
<evidence type="ECO:0000256" key="1">
    <source>
        <dbReference type="ARBA" id="ARBA00022729"/>
    </source>
</evidence>
<keyword evidence="2" id="KW-0677">Repeat</keyword>
<organism evidence="5 6">
    <name type="scientific">Lates japonicus</name>
    <name type="common">Japanese lates</name>
    <dbReference type="NCBI Taxonomy" id="270547"/>
    <lineage>
        <taxon>Eukaryota</taxon>
        <taxon>Metazoa</taxon>
        <taxon>Chordata</taxon>
        <taxon>Craniata</taxon>
        <taxon>Vertebrata</taxon>
        <taxon>Euteleostomi</taxon>
        <taxon>Actinopterygii</taxon>
        <taxon>Neopterygii</taxon>
        <taxon>Teleostei</taxon>
        <taxon>Neoteleostei</taxon>
        <taxon>Acanthomorphata</taxon>
        <taxon>Carangaria</taxon>
        <taxon>Carangaria incertae sedis</taxon>
        <taxon>Centropomidae</taxon>
        <taxon>Lates</taxon>
    </lineage>
</organism>
<dbReference type="GO" id="GO:0005615">
    <property type="term" value="C:extracellular space"/>
    <property type="evidence" value="ECO:0007669"/>
    <property type="project" value="TreeGrafter"/>
</dbReference>
<dbReference type="AlphaFoldDB" id="A0AAD3N2E0"/>
<evidence type="ECO:0000313" key="5">
    <source>
        <dbReference type="EMBL" id="GLD66357.1"/>
    </source>
</evidence>
<dbReference type="PANTHER" id="PTHR46130">
    <property type="entry name" value="LAMGL DOMAIN-CONTAINING PROTEIN"/>
    <property type="match status" value="1"/>
</dbReference>
<protein>
    <submittedName>
        <fullName evidence="5">Pappalysin-1 isoform X1</fullName>
    </submittedName>
</protein>
<dbReference type="InterPro" id="IPR043543">
    <property type="entry name" value="PAPPA/PAPPA2"/>
</dbReference>
<gene>
    <name evidence="5" type="ORF">AKAME5_002938400</name>
</gene>
<dbReference type="Proteomes" id="UP001279410">
    <property type="component" value="Unassembled WGS sequence"/>
</dbReference>
<dbReference type="InterPro" id="IPR011936">
    <property type="entry name" value="Myxo_disulph_rpt"/>
</dbReference>
<dbReference type="Pfam" id="PF13948">
    <property type="entry name" value="DUF4215"/>
    <property type="match status" value="1"/>
</dbReference>
<comment type="caution">
    <text evidence="5">The sequence shown here is derived from an EMBL/GenBank/DDBJ whole genome shotgun (WGS) entry which is preliminary data.</text>
</comment>
<dbReference type="PANTHER" id="PTHR46130:SF2">
    <property type="entry name" value="PAPPALYSIN-1"/>
    <property type="match status" value="1"/>
</dbReference>
<name>A0AAD3N2E0_LATJO</name>
<evidence type="ECO:0000313" key="6">
    <source>
        <dbReference type="Proteomes" id="UP001279410"/>
    </source>
</evidence>
<evidence type="ECO:0000256" key="3">
    <source>
        <dbReference type="ARBA" id="ARBA00023157"/>
    </source>
</evidence>
<dbReference type="GO" id="GO:0007166">
    <property type="term" value="P:cell surface receptor signaling pathway"/>
    <property type="evidence" value="ECO:0007669"/>
    <property type="project" value="TreeGrafter"/>
</dbReference>
<reference evidence="5" key="1">
    <citation type="submission" date="2022-08" db="EMBL/GenBank/DDBJ databases">
        <title>Genome sequencing of akame (Lates japonicus).</title>
        <authorList>
            <person name="Hashiguchi Y."/>
            <person name="Takahashi H."/>
        </authorList>
    </citation>
    <scope>NUCLEOTIDE SEQUENCE</scope>
    <source>
        <strain evidence="5">Kochi</strain>
    </source>
</reference>
<feature type="region of interest" description="Disordered" evidence="4">
    <location>
        <begin position="14"/>
        <end position="33"/>
    </location>
</feature>
<evidence type="ECO:0000256" key="4">
    <source>
        <dbReference type="SAM" id="MobiDB-lite"/>
    </source>
</evidence>
<keyword evidence="3" id="KW-1015">Disulfide bond</keyword>
<keyword evidence="1" id="KW-0732">Signal</keyword>
<evidence type="ECO:0000256" key="2">
    <source>
        <dbReference type="ARBA" id="ARBA00022737"/>
    </source>
</evidence>
<dbReference type="GO" id="GO:0004222">
    <property type="term" value="F:metalloendopeptidase activity"/>
    <property type="evidence" value="ECO:0007669"/>
    <property type="project" value="TreeGrafter"/>
</dbReference>
<accession>A0AAD3N2E0</accession>
<dbReference type="GO" id="GO:0006508">
    <property type="term" value="P:proteolysis"/>
    <property type="evidence" value="ECO:0007669"/>
    <property type="project" value="TreeGrafter"/>
</dbReference>
<proteinExistence type="predicted"/>
<sequence length="218" mass="24100">MPRVVYTYQVQTISSRSESESEPSPPLVHELGSPYCGDGRIQSSKGEECDDMNSMNGDGCSSQCKKEPFFNCIEEPSMCYYYDGDGVCEDFERETGVRDCGLYTPSGFLDQWASTVEVSHEEKPYCSGEVAAGYPAVTKCVMLELELVPTADGAFYKANVLVVLEQLRSGALLKNTLAKIYANRGSAPKRLCSCMHVAMATVLEAHATDEACEDWFWR</sequence>
<dbReference type="EMBL" id="BRZM01005866">
    <property type="protein sequence ID" value="GLD66357.1"/>
    <property type="molecule type" value="Genomic_DNA"/>
</dbReference>
<keyword evidence="6" id="KW-1185">Reference proteome</keyword>